<evidence type="ECO:0000313" key="3">
    <source>
        <dbReference type="EMBL" id="QDT39464.1"/>
    </source>
</evidence>
<accession>A0A517R6E5</accession>
<organism evidence="3 4">
    <name type="scientific">Stratiformator vulcanicus</name>
    <dbReference type="NCBI Taxonomy" id="2527980"/>
    <lineage>
        <taxon>Bacteria</taxon>
        <taxon>Pseudomonadati</taxon>
        <taxon>Planctomycetota</taxon>
        <taxon>Planctomycetia</taxon>
        <taxon>Planctomycetales</taxon>
        <taxon>Planctomycetaceae</taxon>
        <taxon>Stratiformator</taxon>
    </lineage>
</organism>
<feature type="domain" description="Putative restriction endonuclease" evidence="2">
    <location>
        <begin position="34"/>
        <end position="203"/>
    </location>
</feature>
<dbReference type="InterPro" id="IPR008538">
    <property type="entry name" value="Uma2"/>
</dbReference>
<dbReference type="CDD" id="cd06260">
    <property type="entry name" value="DUF820-like"/>
    <property type="match status" value="1"/>
</dbReference>
<dbReference type="Gene3D" id="3.90.1570.10">
    <property type="entry name" value="tt1808, chain A"/>
    <property type="match status" value="1"/>
</dbReference>
<reference evidence="3 4" key="1">
    <citation type="submission" date="2019-02" db="EMBL/GenBank/DDBJ databases">
        <title>Deep-cultivation of Planctomycetes and their phenomic and genomic characterization uncovers novel biology.</title>
        <authorList>
            <person name="Wiegand S."/>
            <person name="Jogler M."/>
            <person name="Boedeker C."/>
            <person name="Pinto D."/>
            <person name="Vollmers J."/>
            <person name="Rivas-Marin E."/>
            <person name="Kohn T."/>
            <person name="Peeters S.H."/>
            <person name="Heuer A."/>
            <person name="Rast P."/>
            <person name="Oberbeckmann S."/>
            <person name="Bunk B."/>
            <person name="Jeske O."/>
            <person name="Meyerdierks A."/>
            <person name="Storesund J.E."/>
            <person name="Kallscheuer N."/>
            <person name="Luecker S."/>
            <person name="Lage O.M."/>
            <person name="Pohl T."/>
            <person name="Merkel B.J."/>
            <person name="Hornburger P."/>
            <person name="Mueller R.-W."/>
            <person name="Bruemmer F."/>
            <person name="Labrenz M."/>
            <person name="Spormann A.M."/>
            <person name="Op den Camp H."/>
            <person name="Overmann J."/>
            <person name="Amann R."/>
            <person name="Jetten M.S.M."/>
            <person name="Mascher T."/>
            <person name="Medema M.H."/>
            <person name="Devos D.P."/>
            <person name="Kaster A.-K."/>
            <person name="Ovreas L."/>
            <person name="Rohde M."/>
            <person name="Galperin M.Y."/>
            <person name="Jogler C."/>
        </authorList>
    </citation>
    <scope>NUCLEOTIDE SEQUENCE [LARGE SCALE GENOMIC DNA]</scope>
    <source>
        <strain evidence="3 4">Pan189</strain>
    </source>
</reference>
<dbReference type="AlphaFoldDB" id="A0A517R6E5"/>
<dbReference type="KEGG" id="svp:Pan189_38720"/>
<gene>
    <name evidence="3" type="ORF">Pan189_38720</name>
</gene>
<proteinExistence type="predicted"/>
<dbReference type="SUPFAM" id="SSF52980">
    <property type="entry name" value="Restriction endonuclease-like"/>
    <property type="match status" value="1"/>
</dbReference>
<dbReference type="RefSeq" id="WP_145365599.1">
    <property type="nucleotide sequence ID" value="NZ_CP036268.1"/>
</dbReference>
<dbReference type="InterPro" id="IPR011335">
    <property type="entry name" value="Restrct_endonuc-II-like"/>
</dbReference>
<dbReference type="PANTHER" id="PTHR35400">
    <property type="entry name" value="SLR1083 PROTEIN"/>
    <property type="match status" value="1"/>
</dbReference>
<dbReference type="EMBL" id="CP036268">
    <property type="protein sequence ID" value="QDT39464.1"/>
    <property type="molecule type" value="Genomic_DNA"/>
</dbReference>
<feature type="region of interest" description="Disordered" evidence="1">
    <location>
        <begin position="1"/>
        <end position="21"/>
    </location>
</feature>
<evidence type="ECO:0000313" key="4">
    <source>
        <dbReference type="Proteomes" id="UP000317318"/>
    </source>
</evidence>
<protein>
    <recommendedName>
        <fullName evidence="2">Putative restriction endonuclease domain-containing protein</fullName>
    </recommendedName>
</protein>
<dbReference type="InterPro" id="IPR012296">
    <property type="entry name" value="Nuclease_put_TT1808"/>
</dbReference>
<evidence type="ECO:0000259" key="2">
    <source>
        <dbReference type="Pfam" id="PF05685"/>
    </source>
</evidence>
<sequence>MATDTAAHNFNPPAHDPVESLPLELHSGDRMNREEFHYIYSRMPENFRAELIDGVVYVASPAKYNHGRPITFLSALLLEYEATTPGCEVNENVTVLLDDGTEVQPDILLRICEGFGGQSRLTEDDYIDGGPEFVIEVANTTRSIDLNNKKAKYRENGVREYVVYEPTRNVFHWFDLSADKQLTLPKDNIARSIAFPGLWIDVEAVATKSLGKAKATLEAGLKTTEYATFKEQLAAAKKPGDA</sequence>
<keyword evidence="4" id="KW-1185">Reference proteome</keyword>
<dbReference type="Pfam" id="PF05685">
    <property type="entry name" value="Uma2"/>
    <property type="match status" value="1"/>
</dbReference>
<dbReference type="PANTHER" id="PTHR35400:SF3">
    <property type="entry name" value="SLL1072 PROTEIN"/>
    <property type="match status" value="1"/>
</dbReference>
<evidence type="ECO:0000256" key="1">
    <source>
        <dbReference type="SAM" id="MobiDB-lite"/>
    </source>
</evidence>
<name>A0A517R6E5_9PLAN</name>
<dbReference type="Proteomes" id="UP000317318">
    <property type="component" value="Chromosome"/>
</dbReference>
<dbReference type="OrthoDB" id="269716at2"/>